<evidence type="ECO:0000313" key="3">
    <source>
        <dbReference type="EMBL" id="SEO97510.1"/>
    </source>
</evidence>
<accession>A0A1H8U2L3</accession>
<keyword evidence="2" id="KW-1133">Transmembrane helix</keyword>
<feature type="compositionally biased region" description="Basic and acidic residues" evidence="1">
    <location>
        <begin position="92"/>
        <end position="103"/>
    </location>
</feature>
<evidence type="ECO:0000256" key="1">
    <source>
        <dbReference type="SAM" id="MobiDB-lite"/>
    </source>
</evidence>
<keyword evidence="2" id="KW-0472">Membrane</keyword>
<keyword evidence="2" id="KW-0812">Transmembrane</keyword>
<feature type="transmembrane region" description="Helical" evidence="2">
    <location>
        <begin position="35"/>
        <end position="57"/>
    </location>
</feature>
<gene>
    <name evidence="3" type="ORF">SAMN04490178_1089</name>
</gene>
<feature type="transmembrane region" description="Helical" evidence="2">
    <location>
        <begin position="6"/>
        <end position="28"/>
    </location>
</feature>
<dbReference type="RefSeq" id="WP_091745640.1">
    <property type="nucleotide sequence ID" value="NZ_FODY01000008.1"/>
</dbReference>
<reference evidence="3 4" key="1">
    <citation type="submission" date="2016-10" db="EMBL/GenBank/DDBJ databases">
        <authorList>
            <person name="de Groot N.N."/>
        </authorList>
    </citation>
    <scope>NUCLEOTIDE SEQUENCE [LARGE SCALE GENOMIC DNA]</scope>
    <source>
        <strain evidence="3 4">DSM 13305</strain>
    </source>
</reference>
<evidence type="ECO:0000256" key="2">
    <source>
        <dbReference type="SAM" id="Phobius"/>
    </source>
</evidence>
<organism evidence="3 4">
    <name type="scientific">Propionispora vibrioides</name>
    <dbReference type="NCBI Taxonomy" id="112903"/>
    <lineage>
        <taxon>Bacteria</taxon>
        <taxon>Bacillati</taxon>
        <taxon>Bacillota</taxon>
        <taxon>Negativicutes</taxon>
        <taxon>Selenomonadales</taxon>
        <taxon>Sporomusaceae</taxon>
        <taxon>Propionispora</taxon>
    </lineage>
</organism>
<protein>
    <submittedName>
        <fullName evidence="3">Uncharacterized protein</fullName>
    </submittedName>
</protein>
<dbReference type="AlphaFoldDB" id="A0A1H8U2L3"/>
<dbReference type="OrthoDB" id="287883at2"/>
<dbReference type="EMBL" id="FODY01000008">
    <property type="protein sequence ID" value="SEO97510.1"/>
    <property type="molecule type" value="Genomic_DNA"/>
</dbReference>
<feature type="region of interest" description="Disordered" evidence="1">
    <location>
        <begin position="77"/>
        <end position="103"/>
    </location>
</feature>
<sequence>MNLAFGIAMFFFGLFGFISIIGIFWALYKKKPKRIWIISVLMNVFLFIGSVALYNYLLTPEEKNAIVAQREQRKIEQETQKKAEQPQVNGQEKQDIAPETKSRESILTSIASKSLGKNFKKIEVKDFVDDSNKKIVLVYYNGSDGYNSTMAKKSMLIQTADLFEELFAAGIAIHEITAFIYTDMKNSNGLHESLVMKCQLKGSTAAGINWANINKTNFDQNLDYIWTAPGLKD</sequence>
<name>A0A1H8U2L3_9FIRM</name>
<keyword evidence="4" id="KW-1185">Reference proteome</keyword>
<dbReference type="Proteomes" id="UP000198847">
    <property type="component" value="Unassembled WGS sequence"/>
</dbReference>
<proteinExistence type="predicted"/>
<evidence type="ECO:0000313" key="4">
    <source>
        <dbReference type="Proteomes" id="UP000198847"/>
    </source>
</evidence>